<dbReference type="GeneID" id="101494693"/>
<keyword evidence="4" id="KW-1185">Reference proteome</keyword>
<dbReference type="AlphaFoldDB" id="A0A1S2YA19"/>
<protein>
    <submittedName>
        <fullName evidence="5">Uncharacterized protein LOC101494693</fullName>
    </submittedName>
</protein>
<reference evidence="4" key="1">
    <citation type="journal article" date="2013" name="Nat. Biotechnol.">
        <title>Draft genome sequence of chickpea (Cicer arietinum) provides a resource for trait improvement.</title>
        <authorList>
            <person name="Varshney R.K."/>
            <person name="Song C."/>
            <person name="Saxena R.K."/>
            <person name="Azam S."/>
            <person name="Yu S."/>
            <person name="Sharpe A.G."/>
            <person name="Cannon S."/>
            <person name="Baek J."/>
            <person name="Rosen B.D."/>
            <person name="Tar'an B."/>
            <person name="Millan T."/>
            <person name="Zhang X."/>
            <person name="Ramsay L.D."/>
            <person name="Iwata A."/>
            <person name="Wang Y."/>
            <person name="Nelson W."/>
            <person name="Farmer A.D."/>
            <person name="Gaur P.M."/>
            <person name="Soderlund C."/>
            <person name="Penmetsa R.V."/>
            <person name="Xu C."/>
            <person name="Bharti A.K."/>
            <person name="He W."/>
            <person name="Winter P."/>
            <person name="Zhao S."/>
            <person name="Hane J.K."/>
            <person name="Carrasquilla-Garcia N."/>
            <person name="Condie J.A."/>
            <person name="Upadhyaya H.D."/>
            <person name="Luo M.C."/>
            <person name="Thudi M."/>
            <person name="Gowda C.L."/>
            <person name="Singh N.P."/>
            <person name="Lichtenzveig J."/>
            <person name="Gali K.K."/>
            <person name="Rubio J."/>
            <person name="Nadarajan N."/>
            <person name="Dolezel J."/>
            <person name="Bansal K.C."/>
            <person name="Xu X."/>
            <person name="Edwards D."/>
            <person name="Zhang G."/>
            <person name="Kahl G."/>
            <person name="Gil J."/>
            <person name="Singh K.B."/>
            <person name="Datta S.K."/>
            <person name="Jackson S.A."/>
            <person name="Wang J."/>
            <person name="Cook D.R."/>
        </authorList>
    </citation>
    <scope>NUCLEOTIDE SEQUENCE [LARGE SCALE GENOMIC DNA]</scope>
    <source>
        <strain evidence="4">cv. CDC Frontier</strain>
    </source>
</reference>
<feature type="compositionally biased region" description="Low complexity" evidence="3">
    <location>
        <begin position="52"/>
        <end position="62"/>
    </location>
</feature>
<evidence type="ECO:0000313" key="4">
    <source>
        <dbReference type="Proteomes" id="UP000087171"/>
    </source>
</evidence>
<dbReference type="KEGG" id="cam:101494693"/>
<evidence type="ECO:0000256" key="1">
    <source>
        <dbReference type="ARBA" id="ARBA00004123"/>
    </source>
</evidence>
<feature type="compositionally biased region" description="Acidic residues" evidence="3">
    <location>
        <begin position="66"/>
        <end position="77"/>
    </location>
</feature>
<dbReference type="OrthoDB" id="696276at2759"/>
<evidence type="ECO:0000256" key="3">
    <source>
        <dbReference type="SAM" id="MobiDB-lite"/>
    </source>
</evidence>
<proteinExistence type="predicted"/>
<dbReference type="RefSeq" id="XP_004501236.1">
    <property type="nucleotide sequence ID" value="XM_004501179.3"/>
</dbReference>
<dbReference type="PANTHER" id="PTHR33172">
    <property type="entry name" value="OS08G0516900 PROTEIN"/>
    <property type="match status" value="1"/>
</dbReference>
<feature type="compositionally biased region" description="Basic and acidic residues" evidence="3">
    <location>
        <begin position="201"/>
        <end position="212"/>
    </location>
</feature>
<gene>
    <name evidence="5" type="primary">LOC101494693</name>
</gene>
<accession>A0A1S2YA19</accession>
<evidence type="ECO:0000313" key="5">
    <source>
        <dbReference type="RefSeq" id="XP_004501236.1"/>
    </source>
</evidence>
<comment type="subcellular location">
    <subcellularLocation>
        <location evidence="1">Nucleus</location>
    </subcellularLocation>
</comment>
<name>A0A1S2YA19_CICAR</name>
<feature type="compositionally biased region" description="Low complexity" evidence="3">
    <location>
        <begin position="190"/>
        <end position="199"/>
    </location>
</feature>
<organism evidence="4 5">
    <name type="scientific">Cicer arietinum</name>
    <name type="common">Chickpea</name>
    <name type="synonym">Garbanzo</name>
    <dbReference type="NCBI Taxonomy" id="3827"/>
    <lineage>
        <taxon>Eukaryota</taxon>
        <taxon>Viridiplantae</taxon>
        <taxon>Streptophyta</taxon>
        <taxon>Embryophyta</taxon>
        <taxon>Tracheophyta</taxon>
        <taxon>Spermatophyta</taxon>
        <taxon>Magnoliopsida</taxon>
        <taxon>eudicotyledons</taxon>
        <taxon>Gunneridae</taxon>
        <taxon>Pentapetalae</taxon>
        <taxon>rosids</taxon>
        <taxon>fabids</taxon>
        <taxon>Fabales</taxon>
        <taxon>Fabaceae</taxon>
        <taxon>Papilionoideae</taxon>
        <taxon>50 kb inversion clade</taxon>
        <taxon>NPAAA clade</taxon>
        <taxon>Hologalegina</taxon>
        <taxon>IRL clade</taxon>
        <taxon>Cicereae</taxon>
        <taxon>Cicer</taxon>
    </lineage>
</organism>
<dbReference type="InterPro" id="IPR051992">
    <property type="entry name" value="OxStress_Response_Reg"/>
</dbReference>
<dbReference type="GO" id="GO:0005634">
    <property type="term" value="C:nucleus"/>
    <property type="evidence" value="ECO:0007669"/>
    <property type="project" value="UniProtKB-SubCell"/>
</dbReference>
<dbReference type="PaxDb" id="3827-XP_004501236.1"/>
<dbReference type="PANTHER" id="PTHR33172:SF91">
    <property type="entry name" value="PROTEIN OXIDATIVE STRESS 3 LIKE 5"/>
    <property type="match status" value="1"/>
</dbReference>
<dbReference type="STRING" id="3827.A0A1S2YA19"/>
<dbReference type="eggNOG" id="KOG4210">
    <property type="taxonomic scope" value="Eukaryota"/>
</dbReference>
<feature type="compositionally biased region" description="Acidic residues" evidence="3">
    <location>
        <begin position="167"/>
        <end position="182"/>
    </location>
</feature>
<reference evidence="5" key="2">
    <citation type="submission" date="2025-08" db="UniProtKB">
        <authorList>
            <consortium name="RefSeq"/>
        </authorList>
    </citation>
    <scope>IDENTIFICATION</scope>
    <source>
        <tissue evidence="5">Etiolated seedlings</tissue>
    </source>
</reference>
<dbReference type="GO" id="GO:0006950">
    <property type="term" value="P:response to stress"/>
    <property type="evidence" value="ECO:0007669"/>
    <property type="project" value="UniProtKB-ARBA"/>
</dbReference>
<sequence length="249" mass="28085">MEVLVGPTFTIDVPSSPLPSGHTDAHLFFNEVSREELPATFRISRPAKFFAGGSPEPESSSSIGTPDDESDNGEEIQSEFKGRNGLGSLDSLEDSLPIKRGLSSHFEGKSKSFTDLSQVNTLKELQKQESPFNKRRRVLIASKFTRKSAFYSWSNPKSMPLLPLNEDHDDGDDDYYDYNDEEEKVRKVPSASSSSSSSSLAEDKKQEDDQVEFRQSYAAEMRLRLRSFKSRSFSLADLQEHDDEEDHDR</sequence>
<feature type="region of interest" description="Disordered" evidence="3">
    <location>
        <begin position="153"/>
        <end position="212"/>
    </location>
</feature>
<feature type="region of interest" description="Disordered" evidence="3">
    <location>
        <begin position="48"/>
        <end position="93"/>
    </location>
</feature>
<keyword evidence="2" id="KW-0539">Nucleus</keyword>
<evidence type="ECO:0000256" key="2">
    <source>
        <dbReference type="ARBA" id="ARBA00023242"/>
    </source>
</evidence>
<dbReference type="Proteomes" id="UP000087171">
    <property type="component" value="Chromosome Ca5"/>
</dbReference>